<dbReference type="EMBL" id="CZQC01000065">
    <property type="protein sequence ID" value="CUS42306.1"/>
    <property type="molecule type" value="Genomic_DNA"/>
</dbReference>
<accession>A0A170PM57</accession>
<gene>
    <name evidence="2" type="ORF">MGWOODY_Tha2430</name>
</gene>
<organism evidence="2">
    <name type="scientific">hydrothermal vent metagenome</name>
    <dbReference type="NCBI Taxonomy" id="652676"/>
    <lineage>
        <taxon>unclassified sequences</taxon>
        <taxon>metagenomes</taxon>
        <taxon>ecological metagenomes</taxon>
    </lineage>
</organism>
<feature type="region of interest" description="Disordered" evidence="1">
    <location>
        <begin position="1"/>
        <end position="21"/>
    </location>
</feature>
<protein>
    <submittedName>
        <fullName evidence="2">Uncharacterized protein</fullName>
    </submittedName>
</protein>
<evidence type="ECO:0000256" key="1">
    <source>
        <dbReference type="SAM" id="MobiDB-lite"/>
    </source>
</evidence>
<reference evidence="2" key="1">
    <citation type="submission" date="2015-10" db="EMBL/GenBank/DDBJ databases">
        <authorList>
            <person name="Gilbert D.G."/>
        </authorList>
    </citation>
    <scope>NUCLEOTIDE SEQUENCE</scope>
</reference>
<dbReference type="AlphaFoldDB" id="A0A170PM57"/>
<proteinExistence type="predicted"/>
<evidence type="ECO:0000313" key="2">
    <source>
        <dbReference type="EMBL" id="CUS42306.1"/>
    </source>
</evidence>
<name>A0A170PM57_9ZZZZ</name>
<sequence length="48" mass="5174">MVGYSNSPAATPESNKETTSPATYTAALVEIQSLLYGSAPDQFPKYFE</sequence>